<dbReference type="PANTHER" id="PTHR34204:SF2">
    <property type="entry name" value="RNA-BINDING ASCH DOMAIN PROTEIN"/>
    <property type="match status" value="1"/>
</dbReference>
<dbReference type="SUPFAM" id="SSF88697">
    <property type="entry name" value="PUA domain-like"/>
    <property type="match status" value="1"/>
</dbReference>
<comment type="caution">
    <text evidence="2">The sequence shown here is derived from an EMBL/GenBank/DDBJ whole genome shotgun (WGS) entry which is preliminary data.</text>
</comment>
<dbReference type="Pfam" id="PF04266">
    <property type="entry name" value="ASCH"/>
    <property type="match status" value="1"/>
</dbReference>
<dbReference type="Gene3D" id="2.30.130.30">
    <property type="entry name" value="Hypothetical protein"/>
    <property type="match status" value="1"/>
</dbReference>
<name>A0A2M7AXN4_9BACT</name>
<proteinExistence type="predicted"/>
<feature type="domain" description="ASCH" evidence="1">
    <location>
        <begin position="14"/>
        <end position="111"/>
    </location>
</feature>
<dbReference type="EMBL" id="PEVY01000022">
    <property type="protein sequence ID" value="PIU75390.1"/>
    <property type="molecule type" value="Genomic_DNA"/>
</dbReference>
<dbReference type="PIRSF" id="PIRSF016134">
    <property type="entry name" value="UCP016134"/>
    <property type="match status" value="1"/>
</dbReference>
<evidence type="ECO:0000313" key="2">
    <source>
        <dbReference type="EMBL" id="PIU75390.1"/>
    </source>
</evidence>
<organism evidence="2 3">
    <name type="scientific">Candidatus Portnoybacteria bacterium CG06_land_8_20_14_3_00_39_12</name>
    <dbReference type="NCBI Taxonomy" id="1974809"/>
    <lineage>
        <taxon>Bacteria</taxon>
        <taxon>Candidatus Portnoyibacteriota</taxon>
    </lineage>
</organism>
<dbReference type="InterPro" id="IPR015947">
    <property type="entry name" value="PUA-like_sf"/>
</dbReference>
<dbReference type="InterPro" id="IPR007374">
    <property type="entry name" value="ASCH_domain"/>
</dbReference>
<reference evidence="3" key="1">
    <citation type="submission" date="2017-09" db="EMBL/GenBank/DDBJ databases">
        <title>Depth-based differentiation of microbial function through sediment-hosted aquifers and enrichment of novel symbionts in the deep terrestrial subsurface.</title>
        <authorList>
            <person name="Probst A.J."/>
            <person name="Ladd B."/>
            <person name="Jarett J.K."/>
            <person name="Geller-Mcgrath D.E."/>
            <person name="Sieber C.M.K."/>
            <person name="Emerson J.B."/>
            <person name="Anantharaman K."/>
            <person name="Thomas B.C."/>
            <person name="Malmstrom R."/>
            <person name="Stieglmeier M."/>
            <person name="Klingl A."/>
            <person name="Woyke T."/>
            <person name="Ryan C.M."/>
            <person name="Banfield J.F."/>
        </authorList>
    </citation>
    <scope>NUCLEOTIDE SEQUENCE [LARGE SCALE GENOMIC DNA]</scope>
</reference>
<accession>A0A2M7AXN4</accession>
<dbReference type="AlphaFoldDB" id="A0A2M7AXN4"/>
<protein>
    <recommendedName>
        <fullName evidence="1">ASCH domain-containing protein</fullName>
    </recommendedName>
</protein>
<dbReference type="Proteomes" id="UP000228775">
    <property type="component" value="Unassembled WGS sequence"/>
</dbReference>
<dbReference type="PANTHER" id="PTHR34204">
    <property type="entry name" value="RNA-BINDING ASCH DOMAIN PROTEIN"/>
    <property type="match status" value="1"/>
</dbReference>
<gene>
    <name evidence="2" type="ORF">COS76_01015</name>
</gene>
<dbReference type="InterPro" id="IPR016645">
    <property type="entry name" value="UCP016134"/>
</dbReference>
<evidence type="ECO:0000313" key="3">
    <source>
        <dbReference type="Proteomes" id="UP000228775"/>
    </source>
</evidence>
<evidence type="ECO:0000259" key="1">
    <source>
        <dbReference type="Pfam" id="PF04266"/>
    </source>
</evidence>
<sequence length="119" mass="14025">MNGEKTSHMKQMWIKRPYFQLIKSGKKTLEGRIGYPSMSRIKKGDDVLLQTGGDEVKIKIIDVRKYESFREALEKEEIAQLLPDIKSENALELYERIYPQWKVEQYGGVLIFELRVMEK</sequence>